<dbReference type="Gene3D" id="3.40.630.30">
    <property type="match status" value="1"/>
</dbReference>
<evidence type="ECO:0000313" key="6">
    <source>
        <dbReference type="Proteomes" id="UP000274271"/>
    </source>
</evidence>
<evidence type="ECO:0000256" key="2">
    <source>
        <dbReference type="ARBA" id="ARBA00023315"/>
    </source>
</evidence>
<organism evidence="5 6">
    <name type="scientific">Larkinella knui</name>
    <dbReference type="NCBI Taxonomy" id="2025310"/>
    <lineage>
        <taxon>Bacteria</taxon>
        <taxon>Pseudomonadati</taxon>
        <taxon>Bacteroidota</taxon>
        <taxon>Cytophagia</taxon>
        <taxon>Cytophagales</taxon>
        <taxon>Spirosomataceae</taxon>
        <taxon>Larkinella</taxon>
    </lineage>
</organism>
<keyword evidence="2" id="KW-0012">Acyltransferase</keyword>
<feature type="domain" description="N-acetyltransferase" evidence="4">
    <location>
        <begin position="8"/>
        <end position="175"/>
    </location>
</feature>
<dbReference type="Proteomes" id="UP000274271">
    <property type="component" value="Unassembled WGS sequence"/>
</dbReference>
<evidence type="ECO:0000256" key="3">
    <source>
        <dbReference type="ARBA" id="ARBA00038502"/>
    </source>
</evidence>
<accession>A0A3P1CF68</accession>
<dbReference type="RefSeq" id="WP_124909202.1">
    <property type="nucleotide sequence ID" value="NZ_RQJP01000005.1"/>
</dbReference>
<protein>
    <submittedName>
        <fullName evidence="5">N-acetyltransferase</fullName>
    </submittedName>
</protein>
<evidence type="ECO:0000313" key="5">
    <source>
        <dbReference type="EMBL" id="RRB11534.1"/>
    </source>
</evidence>
<dbReference type="PROSITE" id="PS51186">
    <property type="entry name" value="GNAT"/>
    <property type="match status" value="1"/>
</dbReference>
<keyword evidence="6" id="KW-1185">Reference proteome</keyword>
<name>A0A3P1CF68_9BACT</name>
<evidence type="ECO:0000256" key="1">
    <source>
        <dbReference type="ARBA" id="ARBA00022679"/>
    </source>
</evidence>
<dbReference type="GO" id="GO:0016747">
    <property type="term" value="F:acyltransferase activity, transferring groups other than amino-acyl groups"/>
    <property type="evidence" value="ECO:0007669"/>
    <property type="project" value="InterPro"/>
</dbReference>
<gene>
    <name evidence="5" type="ORF">EHT87_23975</name>
</gene>
<evidence type="ECO:0000259" key="4">
    <source>
        <dbReference type="PROSITE" id="PS51186"/>
    </source>
</evidence>
<comment type="caution">
    <text evidence="5">The sequence shown here is derived from an EMBL/GenBank/DDBJ whole genome shotgun (WGS) entry which is preliminary data.</text>
</comment>
<dbReference type="SUPFAM" id="SSF55729">
    <property type="entry name" value="Acyl-CoA N-acyltransferases (Nat)"/>
    <property type="match status" value="1"/>
</dbReference>
<dbReference type="EMBL" id="RQJP01000005">
    <property type="protein sequence ID" value="RRB11534.1"/>
    <property type="molecule type" value="Genomic_DNA"/>
</dbReference>
<proteinExistence type="inferred from homology"/>
<comment type="similarity">
    <text evidence="3">Belongs to the acetyltransferase family. RimJ subfamily.</text>
</comment>
<dbReference type="InterPro" id="IPR000182">
    <property type="entry name" value="GNAT_dom"/>
</dbReference>
<dbReference type="InterPro" id="IPR051531">
    <property type="entry name" value="N-acetyltransferase"/>
</dbReference>
<sequence>MELKTDRLVLKELTRSDLEKIHELHSQPEVDEFNTLGIPDNIETTESLLNGWLAVKKVVPRTSFILGIYRLITGDFIGLIALTLGKPNYSIAEVWYKTHPAYWRQGYTSEALNELIRYGFLHLQLHRIEAGCAVENRASIRVLEKAGMTREGRKRKILPLRGTWTDAYFYSILETEFDPISKNKLL</sequence>
<dbReference type="PANTHER" id="PTHR43792">
    <property type="entry name" value="GNAT FAMILY, PUTATIVE (AFU_ORTHOLOGUE AFUA_3G00765)-RELATED-RELATED"/>
    <property type="match status" value="1"/>
</dbReference>
<dbReference type="Pfam" id="PF13302">
    <property type="entry name" value="Acetyltransf_3"/>
    <property type="match status" value="1"/>
</dbReference>
<dbReference type="PANTHER" id="PTHR43792:SF8">
    <property type="entry name" value="[RIBOSOMAL PROTEIN US5]-ALANINE N-ACETYLTRANSFERASE"/>
    <property type="match status" value="1"/>
</dbReference>
<dbReference type="OrthoDB" id="9788916at2"/>
<dbReference type="InterPro" id="IPR016181">
    <property type="entry name" value="Acyl_CoA_acyltransferase"/>
</dbReference>
<keyword evidence="1 5" id="KW-0808">Transferase</keyword>
<reference evidence="5 6" key="1">
    <citation type="submission" date="2018-11" db="EMBL/GenBank/DDBJ databases">
        <authorList>
            <person name="Zhou Z."/>
            <person name="Wang G."/>
        </authorList>
    </citation>
    <scope>NUCLEOTIDE SEQUENCE [LARGE SCALE GENOMIC DNA]</scope>
    <source>
        <strain evidence="5 6">KCTC42998</strain>
    </source>
</reference>
<dbReference type="AlphaFoldDB" id="A0A3P1CF68"/>